<dbReference type="Proteomes" id="UP000078540">
    <property type="component" value="Unassembled WGS sequence"/>
</dbReference>
<gene>
    <name evidence="1" type="ORF">ALC53_11783</name>
</gene>
<organism evidence="1 2">
    <name type="scientific">Atta colombica</name>
    <dbReference type="NCBI Taxonomy" id="520822"/>
    <lineage>
        <taxon>Eukaryota</taxon>
        <taxon>Metazoa</taxon>
        <taxon>Ecdysozoa</taxon>
        <taxon>Arthropoda</taxon>
        <taxon>Hexapoda</taxon>
        <taxon>Insecta</taxon>
        <taxon>Pterygota</taxon>
        <taxon>Neoptera</taxon>
        <taxon>Endopterygota</taxon>
        <taxon>Hymenoptera</taxon>
        <taxon>Apocrita</taxon>
        <taxon>Aculeata</taxon>
        <taxon>Formicoidea</taxon>
        <taxon>Formicidae</taxon>
        <taxon>Myrmicinae</taxon>
        <taxon>Atta</taxon>
    </lineage>
</organism>
<protein>
    <submittedName>
        <fullName evidence="1">Uncharacterized protein</fullName>
    </submittedName>
</protein>
<dbReference type="AlphaFoldDB" id="A0A195B0F0"/>
<proteinExistence type="predicted"/>
<evidence type="ECO:0000313" key="1">
    <source>
        <dbReference type="EMBL" id="KYM77772.1"/>
    </source>
</evidence>
<reference evidence="1 2" key="1">
    <citation type="submission" date="2015-09" db="EMBL/GenBank/DDBJ databases">
        <title>Atta colombica WGS genome.</title>
        <authorList>
            <person name="Nygaard S."/>
            <person name="Hu H."/>
            <person name="Boomsma J."/>
            <person name="Zhang G."/>
        </authorList>
    </citation>
    <scope>NUCLEOTIDE SEQUENCE [LARGE SCALE GENOMIC DNA]</scope>
    <source>
        <strain evidence="1">Treedump-2</strain>
        <tissue evidence="1">Whole body</tissue>
    </source>
</reference>
<keyword evidence="2" id="KW-1185">Reference proteome</keyword>
<sequence>MKLIDENLFCQKKSPSFQIRLPRKSTIPPTIASTTIQFSLYRRCRKWCVM</sequence>
<name>A0A195B0F0_9HYME</name>
<accession>A0A195B0F0</accession>
<evidence type="ECO:0000313" key="2">
    <source>
        <dbReference type="Proteomes" id="UP000078540"/>
    </source>
</evidence>
<dbReference type="EMBL" id="KQ976692">
    <property type="protein sequence ID" value="KYM77772.1"/>
    <property type="molecule type" value="Genomic_DNA"/>
</dbReference>